<dbReference type="SUPFAM" id="SSF141072">
    <property type="entry name" value="CalX-like"/>
    <property type="match status" value="4"/>
</dbReference>
<feature type="non-terminal residue" evidence="6">
    <location>
        <position position="719"/>
    </location>
</feature>
<keyword evidence="2" id="KW-0677">Repeat</keyword>
<evidence type="ECO:0000313" key="7">
    <source>
        <dbReference type="Proteomes" id="UP000643610"/>
    </source>
</evidence>
<dbReference type="RefSeq" id="WP_186890970.1">
    <property type="nucleotide sequence ID" value="NZ_JACOFU010000003.1"/>
</dbReference>
<keyword evidence="7" id="KW-1185">Reference proteome</keyword>
<dbReference type="InterPro" id="IPR003644">
    <property type="entry name" value="Calx_beta"/>
</dbReference>
<dbReference type="Pfam" id="PF03160">
    <property type="entry name" value="Calx-beta"/>
    <property type="match status" value="3"/>
</dbReference>
<keyword evidence="4" id="KW-0406">Ion transport</keyword>
<dbReference type="InterPro" id="IPR038081">
    <property type="entry name" value="CalX-like_sf"/>
</dbReference>
<evidence type="ECO:0000256" key="1">
    <source>
        <dbReference type="ARBA" id="ARBA00022729"/>
    </source>
</evidence>
<sequence>MANSANIIGKVVALQGQAFIKSPDGKQHQLKVGDVVYEKDIIITAPGAQVELAFDSGYNYLVRQNETVTLDASVFAAAQAEVAKSALLPADSSAQNITNAIVGENSLDKLLEETAAGLGGGDIGEGNGFVRVERIAENVTPTSGNVVVTNESAAIEPPPANGTQQVTDSTAVTSVTAGVVNEGGMQDFVVSLTGNNLAPAALNLALLSGSATVGTDTATQMVSVDGGQTFVPLSGSVLVPAGVTTVIVRVSAVNDGVIEGTENFTLSASTSSNTSNVVAQGSILDGAVPVISISGPVSVNEASGTVTFMVVLSEASPASVLVNFNTSNGSALAGSDFTATTGSVTFAPGETSKTITINIADDAVFEGGENFQVNLSTPTNATIGSGTAVTTIQDDGNGLGGTNDDRPIVVNVSSPSVVEGGNLVFTISLSGTSTTATTVTVTPSSGSAILGTDTGLQEVSTDGGATWSVLGSTVTVPAGANGFQVRVATINDGLLEGAETINLSAATAQNTGAVVGVGTITDGTVPTVSISGPADVNEAAGTITYTISLSSASAAPVSVNYGTANGTALAGSDYTATAGSVTFAPGETSKTITVSITNDTVFEGNENYQVNLSAPTNATLGTGTVTTVIHDDGTGTGGNNDDRLTVVNVSNPTVGEGGNLVFTISLSGTSTTATTVTVTPSSGSAILGTDTGLQEVSTDGGATWSVLGSTVTVPAGANG</sequence>
<dbReference type="SMART" id="SM00237">
    <property type="entry name" value="Calx_beta"/>
    <property type="match status" value="2"/>
</dbReference>
<dbReference type="PANTHER" id="PTHR11878:SF65">
    <property type="entry name" value="NA_CA-EXCHANGE PROTEIN, ISOFORM G"/>
    <property type="match status" value="1"/>
</dbReference>
<evidence type="ECO:0000313" key="6">
    <source>
        <dbReference type="EMBL" id="MBC3831951.1"/>
    </source>
</evidence>
<organism evidence="6 7">
    <name type="scientific">Undibacterium amnicola</name>
    <dbReference type="NCBI Taxonomy" id="1834038"/>
    <lineage>
        <taxon>Bacteria</taxon>
        <taxon>Pseudomonadati</taxon>
        <taxon>Pseudomonadota</taxon>
        <taxon>Betaproteobacteria</taxon>
        <taxon>Burkholderiales</taxon>
        <taxon>Oxalobacteraceae</taxon>
        <taxon>Undibacterium</taxon>
    </lineage>
</organism>
<dbReference type="NCBIfam" id="NF033682">
    <property type="entry name" value="retention_LapA"/>
    <property type="match status" value="1"/>
</dbReference>
<dbReference type="EMBL" id="JACOFU010000003">
    <property type="protein sequence ID" value="MBC3831951.1"/>
    <property type="molecule type" value="Genomic_DNA"/>
</dbReference>
<evidence type="ECO:0000259" key="5">
    <source>
        <dbReference type="SMART" id="SM00237"/>
    </source>
</evidence>
<evidence type="ECO:0000256" key="3">
    <source>
        <dbReference type="ARBA" id="ARBA00022837"/>
    </source>
</evidence>
<dbReference type="InterPro" id="IPR047777">
    <property type="entry name" value="LapA-like_RM"/>
</dbReference>
<protein>
    <submittedName>
        <fullName evidence="6">Retention module-containing protein</fullName>
    </submittedName>
</protein>
<evidence type="ECO:0000256" key="4">
    <source>
        <dbReference type="ARBA" id="ARBA00023065"/>
    </source>
</evidence>
<gene>
    <name evidence="6" type="ORF">H8K33_10560</name>
</gene>
<evidence type="ECO:0000256" key="2">
    <source>
        <dbReference type="ARBA" id="ARBA00022737"/>
    </source>
</evidence>
<dbReference type="InterPro" id="IPR051171">
    <property type="entry name" value="CaCA"/>
</dbReference>
<proteinExistence type="predicted"/>
<dbReference type="PANTHER" id="PTHR11878">
    <property type="entry name" value="SODIUM/CALCIUM EXCHANGER"/>
    <property type="match status" value="1"/>
</dbReference>
<keyword evidence="4" id="KW-0813">Transport</keyword>
<reference evidence="6 7" key="1">
    <citation type="submission" date="2020-08" db="EMBL/GenBank/DDBJ databases">
        <title>Novel species isolated from subtropical streams in China.</title>
        <authorList>
            <person name="Lu H."/>
        </authorList>
    </citation>
    <scope>NUCLEOTIDE SEQUENCE [LARGE SCALE GENOMIC DNA]</scope>
    <source>
        <strain evidence="6 7">KCTC 52442</strain>
    </source>
</reference>
<keyword evidence="3" id="KW-0106">Calcium</keyword>
<keyword evidence="1" id="KW-0732">Signal</keyword>
<feature type="domain" description="Calx-beta" evidence="5">
    <location>
        <begin position="279"/>
        <end position="376"/>
    </location>
</feature>
<comment type="caution">
    <text evidence="6">The sequence shown here is derived from an EMBL/GenBank/DDBJ whole genome shotgun (WGS) entry which is preliminary data.</text>
</comment>
<dbReference type="Gene3D" id="2.60.40.2030">
    <property type="match status" value="4"/>
</dbReference>
<name>A0ABR6XR74_9BURK</name>
<feature type="domain" description="Calx-beta" evidence="5">
    <location>
        <begin position="515"/>
        <end position="613"/>
    </location>
</feature>
<dbReference type="Proteomes" id="UP000643610">
    <property type="component" value="Unassembled WGS sequence"/>
</dbReference>
<accession>A0ABR6XR74</accession>